<evidence type="ECO:0000256" key="9">
    <source>
        <dbReference type="SAM" id="MobiDB-lite"/>
    </source>
</evidence>
<feature type="non-terminal residue" evidence="12">
    <location>
        <position position="1"/>
    </location>
</feature>
<feature type="transmembrane region" description="Helical" evidence="10">
    <location>
        <begin position="669"/>
        <end position="694"/>
    </location>
</feature>
<dbReference type="Gene3D" id="2.40.20.10">
    <property type="entry name" value="Plasminogen Kringle 4"/>
    <property type="match status" value="1"/>
</dbReference>
<dbReference type="PANTHER" id="PTHR12385:SF14">
    <property type="entry name" value="CHOLINE TRANSPORTER-LIKE 2"/>
    <property type="match status" value="1"/>
</dbReference>
<evidence type="ECO:0000313" key="12">
    <source>
        <dbReference type="EMBL" id="CAK0823717.1"/>
    </source>
</evidence>
<dbReference type="Pfam" id="PF04515">
    <property type="entry name" value="Choline_transpo"/>
    <property type="match status" value="1"/>
</dbReference>
<feature type="transmembrane region" description="Helical" evidence="10">
    <location>
        <begin position="940"/>
        <end position="957"/>
    </location>
</feature>
<keyword evidence="4 10" id="KW-0812">Transmembrane</keyword>
<dbReference type="Proteomes" id="UP001189429">
    <property type="component" value="Unassembled WGS sequence"/>
</dbReference>
<evidence type="ECO:0000256" key="6">
    <source>
        <dbReference type="ARBA" id="ARBA00023136"/>
    </source>
</evidence>
<keyword evidence="3" id="KW-0420">Kringle</keyword>
<proteinExistence type="inferred from homology"/>
<dbReference type="InterPro" id="IPR013806">
    <property type="entry name" value="Kringle-like"/>
</dbReference>
<feature type="transmembrane region" description="Helical" evidence="10">
    <location>
        <begin position="757"/>
        <end position="790"/>
    </location>
</feature>
<keyword evidence="5 10" id="KW-1133">Transmembrane helix</keyword>
<organism evidence="12 13">
    <name type="scientific">Prorocentrum cordatum</name>
    <dbReference type="NCBI Taxonomy" id="2364126"/>
    <lineage>
        <taxon>Eukaryota</taxon>
        <taxon>Sar</taxon>
        <taxon>Alveolata</taxon>
        <taxon>Dinophyceae</taxon>
        <taxon>Prorocentrales</taxon>
        <taxon>Prorocentraceae</taxon>
        <taxon>Prorocentrum</taxon>
    </lineage>
</organism>
<feature type="transmembrane region" description="Helical" evidence="10">
    <location>
        <begin position="810"/>
        <end position="830"/>
    </location>
</feature>
<feature type="transmembrane region" description="Helical" evidence="10">
    <location>
        <begin position="108"/>
        <end position="125"/>
    </location>
</feature>
<feature type="transmembrane region" description="Helical" evidence="10">
    <location>
        <begin position="430"/>
        <end position="451"/>
    </location>
</feature>
<keyword evidence="7" id="KW-1015">Disulfide bond</keyword>
<evidence type="ECO:0000313" key="13">
    <source>
        <dbReference type="Proteomes" id="UP001189429"/>
    </source>
</evidence>
<keyword evidence="8" id="KW-0325">Glycoprotein</keyword>
<feature type="region of interest" description="Disordered" evidence="9">
    <location>
        <begin position="1"/>
        <end position="39"/>
    </location>
</feature>
<gene>
    <name evidence="12" type="ORF">PCOR1329_LOCUS24332</name>
</gene>
<dbReference type="PANTHER" id="PTHR12385">
    <property type="entry name" value="CHOLINE TRANSPORTER-LIKE (SLC FAMILY 44)"/>
    <property type="match status" value="1"/>
</dbReference>
<feature type="transmembrane region" description="Helical" evidence="10">
    <location>
        <begin position="903"/>
        <end position="928"/>
    </location>
</feature>
<reference evidence="12" key="1">
    <citation type="submission" date="2023-10" db="EMBL/GenBank/DDBJ databases">
        <authorList>
            <person name="Chen Y."/>
            <person name="Shah S."/>
            <person name="Dougan E. K."/>
            <person name="Thang M."/>
            <person name="Chan C."/>
        </authorList>
    </citation>
    <scope>NUCLEOTIDE SEQUENCE [LARGE SCALE GENOMIC DNA]</scope>
</reference>
<evidence type="ECO:0000256" key="5">
    <source>
        <dbReference type="ARBA" id="ARBA00022989"/>
    </source>
</evidence>
<feature type="transmembrane region" description="Helical" evidence="10">
    <location>
        <begin position="622"/>
        <end position="649"/>
    </location>
</feature>
<comment type="subcellular location">
    <subcellularLocation>
        <location evidence="1">Membrane</location>
        <topology evidence="1">Multi-pass membrane protein</topology>
    </subcellularLocation>
</comment>
<protein>
    <recommendedName>
        <fullName evidence="11">Kringle domain-containing protein</fullName>
    </recommendedName>
</protein>
<sequence>PLWLKRIGSSRGAPSRPTMPASPPARTAPLPSDEPAAEAEGRSESQAVGCCASCYLACCCCCAGGEQDRDLKALRQEKATKAFTKDGDNDISKGPAGNRACTDLPCCIIFIVAIVGYVIVTLMGLSDGNIDKLYKPRDFAGNYCGVDTQWSGMMGNAKSLESYEWRTMTMNVSATTDAMFKQFICSKAAQDLLYTKIGSGISSDQYDMYMCSCCATACESCDGAIEQADPSAVSGGTAADLADLTAARMIEVTGLGSLDVTDLFSASGANGDLFSTDIMSSATKYLHHVCMQTCDSSYENIAAANGSTAAYAYREYTFEPVPDDELYLAWQLVKSDTGVLGTVANSSFTFKAFSEDDCPYDAVYCVPMPGLIFSEAALNYCTLEMAAAVVDQLGTALTDIMVSSALTDFSNGATASLGEQWGAIQASWGAFALTGVCSFVIGIVFLVLVRFFVGVCVWLSIFLILVLILAFSGLCYVKSIQCAGATLFETGQQTGTQVVTFATTTVNQAISGDTVSEDLGVDGNTYRGVQYMTMYGTLCQNWMSVSPHNQSYGTSGDYSDQGIGDHNYCRNPYMPTDYNKGSTIWCFTTNTDLRWQECLPIGLDAPVCSEGYAVSGQTGRDVLLYACYVLLGLAGLWVIIVLVFFRKILLAIRCTKVAARFLASTPSVLVVPMVQSVFTILWCIGWACGAAFIISQVPDGYTPTDWYADYNTAWEACTYDGSGDLGYPVSETWRDETCGGPNGECWRCQPPRYMIDYYVAYVFFIYLWINAFVIAAGQTIIAGAVGVWFFNQQDGGRVRGALRQSVWNTTRYHMGSLAFGSFIIAVVQFLRYCMKFLEKQAEARKNRVMVYVARAIQCCIYCFEKSLEYLNKLAYIQIALLGKNFCTSAKKAFYLVLRHMARFASVLILGAALDRIGLLVICSATTFVGYCIQTTMYPDVSPLCPTLLFLLNGYVVGKLYMNVFHLAIDTSLQCFIACEELGVDAETVPKELRNLVPGTGKKDEEPPKADS</sequence>
<evidence type="ECO:0000256" key="3">
    <source>
        <dbReference type="ARBA" id="ARBA00022572"/>
    </source>
</evidence>
<evidence type="ECO:0000256" key="1">
    <source>
        <dbReference type="ARBA" id="ARBA00004141"/>
    </source>
</evidence>
<evidence type="ECO:0000256" key="2">
    <source>
        <dbReference type="ARBA" id="ARBA00007168"/>
    </source>
</evidence>
<evidence type="ECO:0000256" key="10">
    <source>
        <dbReference type="SAM" id="Phobius"/>
    </source>
</evidence>
<comment type="similarity">
    <text evidence="2">Belongs to the CTL (choline transporter-like) family.</text>
</comment>
<dbReference type="InterPro" id="IPR000001">
    <property type="entry name" value="Kringle"/>
</dbReference>
<dbReference type="InterPro" id="IPR038178">
    <property type="entry name" value="Kringle_sf"/>
</dbReference>
<dbReference type="SUPFAM" id="SSF57440">
    <property type="entry name" value="Kringle-like"/>
    <property type="match status" value="1"/>
</dbReference>
<dbReference type="PROSITE" id="PS50070">
    <property type="entry name" value="KRINGLE_2"/>
    <property type="match status" value="1"/>
</dbReference>
<dbReference type="EMBL" id="CAUYUJ010008358">
    <property type="protein sequence ID" value="CAK0823717.1"/>
    <property type="molecule type" value="Genomic_DNA"/>
</dbReference>
<accession>A0ABN9S2M3</accession>
<comment type="caution">
    <text evidence="12">The sequence shown here is derived from an EMBL/GenBank/DDBJ whole genome shotgun (WGS) entry which is preliminary data.</text>
</comment>
<keyword evidence="13" id="KW-1185">Reference proteome</keyword>
<name>A0ABN9S2M3_9DINO</name>
<keyword evidence="6 10" id="KW-0472">Membrane</keyword>
<dbReference type="InterPro" id="IPR007603">
    <property type="entry name" value="Choline_transptr-like"/>
</dbReference>
<evidence type="ECO:0000259" key="11">
    <source>
        <dbReference type="PROSITE" id="PS50070"/>
    </source>
</evidence>
<evidence type="ECO:0000256" key="4">
    <source>
        <dbReference type="ARBA" id="ARBA00022692"/>
    </source>
</evidence>
<evidence type="ECO:0000256" key="7">
    <source>
        <dbReference type="ARBA" id="ARBA00023157"/>
    </source>
</evidence>
<dbReference type="Pfam" id="PF00051">
    <property type="entry name" value="Kringle"/>
    <property type="match status" value="1"/>
</dbReference>
<evidence type="ECO:0000256" key="8">
    <source>
        <dbReference type="ARBA" id="ARBA00023180"/>
    </source>
</evidence>
<feature type="transmembrane region" description="Helical" evidence="10">
    <location>
        <begin position="457"/>
        <end position="477"/>
    </location>
</feature>
<dbReference type="SMART" id="SM00130">
    <property type="entry name" value="KR"/>
    <property type="match status" value="1"/>
</dbReference>
<feature type="domain" description="Kringle" evidence="11">
    <location>
        <begin position="517"/>
        <end position="608"/>
    </location>
</feature>